<organism evidence="3 4">
    <name type="scientific">Athelia psychrophila</name>
    <dbReference type="NCBI Taxonomy" id="1759441"/>
    <lineage>
        <taxon>Eukaryota</taxon>
        <taxon>Fungi</taxon>
        <taxon>Dikarya</taxon>
        <taxon>Basidiomycota</taxon>
        <taxon>Agaricomycotina</taxon>
        <taxon>Agaricomycetes</taxon>
        <taxon>Agaricomycetidae</taxon>
        <taxon>Atheliales</taxon>
        <taxon>Atheliaceae</taxon>
        <taxon>Athelia</taxon>
    </lineage>
</organism>
<evidence type="ECO:0000313" key="4">
    <source>
        <dbReference type="Proteomes" id="UP000076532"/>
    </source>
</evidence>
<feature type="compositionally biased region" description="Basic residues" evidence="2">
    <location>
        <begin position="588"/>
        <end position="605"/>
    </location>
</feature>
<proteinExistence type="predicted"/>
<evidence type="ECO:0000313" key="3">
    <source>
        <dbReference type="EMBL" id="KZP28264.1"/>
    </source>
</evidence>
<gene>
    <name evidence="3" type="ORF">FIBSPDRAFT_947849</name>
</gene>
<dbReference type="Proteomes" id="UP000076532">
    <property type="component" value="Unassembled WGS sequence"/>
</dbReference>
<dbReference type="InterPro" id="IPR046521">
    <property type="entry name" value="DUF6698"/>
</dbReference>
<feature type="compositionally biased region" description="Polar residues" evidence="2">
    <location>
        <begin position="525"/>
        <end position="546"/>
    </location>
</feature>
<evidence type="ECO:0000256" key="1">
    <source>
        <dbReference type="SAM" id="Coils"/>
    </source>
</evidence>
<reference evidence="3 4" key="1">
    <citation type="journal article" date="2016" name="Mol. Biol. Evol.">
        <title>Comparative Genomics of Early-Diverging Mushroom-Forming Fungi Provides Insights into the Origins of Lignocellulose Decay Capabilities.</title>
        <authorList>
            <person name="Nagy L.G."/>
            <person name="Riley R."/>
            <person name="Tritt A."/>
            <person name="Adam C."/>
            <person name="Daum C."/>
            <person name="Floudas D."/>
            <person name="Sun H."/>
            <person name="Yadav J.S."/>
            <person name="Pangilinan J."/>
            <person name="Larsson K.H."/>
            <person name="Matsuura K."/>
            <person name="Barry K."/>
            <person name="Labutti K."/>
            <person name="Kuo R."/>
            <person name="Ohm R.A."/>
            <person name="Bhattacharya S.S."/>
            <person name="Shirouzu T."/>
            <person name="Yoshinaga Y."/>
            <person name="Martin F.M."/>
            <person name="Grigoriev I.V."/>
            <person name="Hibbett D.S."/>
        </authorList>
    </citation>
    <scope>NUCLEOTIDE SEQUENCE [LARGE SCALE GENOMIC DNA]</scope>
    <source>
        <strain evidence="3 4">CBS 109695</strain>
    </source>
</reference>
<protein>
    <submittedName>
        <fullName evidence="3">Uncharacterized protein</fullName>
    </submittedName>
</protein>
<dbReference type="EMBL" id="KV417504">
    <property type="protein sequence ID" value="KZP28264.1"/>
    <property type="molecule type" value="Genomic_DNA"/>
</dbReference>
<feature type="compositionally biased region" description="Pro residues" evidence="2">
    <location>
        <begin position="503"/>
        <end position="514"/>
    </location>
</feature>
<keyword evidence="4" id="KW-1185">Reference proteome</keyword>
<dbReference type="AlphaFoldDB" id="A0A166RH17"/>
<dbReference type="OrthoDB" id="3062826at2759"/>
<name>A0A166RH17_9AGAM</name>
<feature type="compositionally biased region" description="Low complexity" evidence="2">
    <location>
        <begin position="419"/>
        <end position="435"/>
    </location>
</feature>
<dbReference type="STRING" id="436010.A0A166RH17"/>
<feature type="compositionally biased region" description="Polar residues" evidence="2">
    <location>
        <begin position="489"/>
        <end position="500"/>
    </location>
</feature>
<feature type="coiled-coil region" evidence="1">
    <location>
        <begin position="6"/>
        <end position="54"/>
    </location>
</feature>
<feature type="region of interest" description="Disordered" evidence="2">
    <location>
        <begin position="351"/>
        <end position="605"/>
    </location>
</feature>
<dbReference type="Pfam" id="PF20414">
    <property type="entry name" value="DUF6698"/>
    <property type="match status" value="1"/>
</dbReference>
<sequence>MSQSQLSKLRAEVDDLTTSLRLAERRADDLLEVKHDMEAKIDELTSELTSLRGESNTRRRRGNPDELTAIDVASSLGKKWSVMKGLWVDRLPFDLEDAPDPDPLARFRDDNEYNLHTAHELRLFIPTRYHDDMTGNSKFRNTFIASANGQRSTSTHLINKVAPILFGKNSEIFLRKHPRDQEPDLLKLLKWPQDTSKYPLFAPILYADPRNKRASDLFKTTLLVIVLRIILFSQTTLRGSPQNGTMGKMWNIRKVTAEMISFAAIILRYIVSGDPSLTKVGAKTKINYWIDFREYQKFFVKYAGTDAIKDIYVFFNERVFADIYEAGHEEDEEEMEFQGDDLEDFGAALAAERREEEGPSEEEDSDEVQNGDDQHDFEFETGGHGSYYEGDKIFDSEDDHLGDDTSSPREHDIQLHNNSTSVPLTTTSSSRLVSPEAATPGIEMAPRSAEALHSRPRGPPTIASTRPAPKKDACLSSAQPEVAAPPTAPAQNSFTTTSLPTKPVAPPRPHPIPVQPSAGAKTQRRSTAQLASRESEVTVLSTVIEESQSSSSQTQTRKSSRTTRQTVTAQSLPEKQVDEDEGRAKAAPQKKGKKSNISKQASVKK</sequence>
<accession>A0A166RH17</accession>
<keyword evidence="1" id="KW-0175">Coiled coil</keyword>
<evidence type="ECO:0000256" key="2">
    <source>
        <dbReference type="SAM" id="MobiDB-lite"/>
    </source>
</evidence>
<feature type="compositionally biased region" description="Basic and acidic residues" evidence="2">
    <location>
        <begin position="402"/>
        <end position="414"/>
    </location>
</feature>
<feature type="compositionally biased region" description="Low complexity" evidence="2">
    <location>
        <begin position="547"/>
        <end position="566"/>
    </location>
</feature>
<feature type="compositionally biased region" description="Acidic residues" evidence="2">
    <location>
        <begin position="358"/>
        <end position="370"/>
    </location>
</feature>